<reference evidence="1 2" key="1">
    <citation type="submission" date="2017-06" db="EMBL/GenBank/DDBJ databases">
        <title>Raineya orbicola gen. nov., sp. nov. a slightly thermophilic bacterium of the phylum Bacteroidetes and the description of Raineyaceae fam. nov.</title>
        <authorList>
            <person name="Albuquerque L."/>
            <person name="Polonia A.R.M."/>
            <person name="Barroso C."/>
            <person name="Froufe H.J.C."/>
            <person name="Lage O."/>
            <person name="Lobo-Da-Cunha A."/>
            <person name="Egas C."/>
            <person name="Da Costa M.S."/>
        </authorList>
    </citation>
    <scope>NUCLEOTIDE SEQUENCE [LARGE SCALE GENOMIC DNA]</scope>
    <source>
        <strain evidence="1 2">SPSPC-11</strain>
    </source>
</reference>
<evidence type="ECO:0000313" key="1">
    <source>
        <dbReference type="EMBL" id="PKQ68949.1"/>
    </source>
</evidence>
<dbReference type="OrthoDB" id="9840108at2"/>
<dbReference type="AlphaFoldDB" id="A0A2N3IF58"/>
<sequence>MKKLLFLWGLCFLVVWKGIAQNNEDKYLAGFKITDYIVKEEGAYIVQVYSPQVKIPEKAIAILYDGSLEQERGYYKCLLIKGDYYYFACNTGDEKVYKSPPQAKDIILVVMPKPKNMYFEQIGTLAAYGVEIIDTEKEEPIFQVNEVLSTWTKEKEEQALQKMVEDIRLVGKYMKENNPEIDRTIEKGHYKGKKMLDVMMKAEKDDVKRFFSYIKARPAKYIGQKWKISEIFATWIVEGAPEPIGKK</sequence>
<gene>
    <name evidence="1" type="ORF">Rain11_1482</name>
</gene>
<dbReference type="RefSeq" id="WP_133121536.1">
    <property type="nucleotide sequence ID" value="NZ_NKXO01000021.1"/>
</dbReference>
<name>A0A2N3IF58_9BACT</name>
<proteinExistence type="predicted"/>
<dbReference type="Proteomes" id="UP000233387">
    <property type="component" value="Unassembled WGS sequence"/>
</dbReference>
<evidence type="ECO:0000313" key="2">
    <source>
        <dbReference type="Proteomes" id="UP000233387"/>
    </source>
</evidence>
<comment type="caution">
    <text evidence="1">The sequence shown here is derived from an EMBL/GenBank/DDBJ whole genome shotgun (WGS) entry which is preliminary data.</text>
</comment>
<protein>
    <submittedName>
        <fullName evidence="1">Uncharacterized protein</fullName>
    </submittedName>
</protein>
<accession>A0A2N3IF58</accession>
<dbReference type="EMBL" id="NKXO01000021">
    <property type="protein sequence ID" value="PKQ68949.1"/>
    <property type="molecule type" value="Genomic_DNA"/>
</dbReference>
<keyword evidence="2" id="KW-1185">Reference proteome</keyword>
<organism evidence="1 2">
    <name type="scientific">Raineya orbicola</name>
    <dbReference type="NCBI Taxonomy" id="2016530"/>
    <lineage>
        <taxon>Bacteria</taxon>
        <taxon>Pseudomonadati</taxon>
        <taxon>Bacteroidota</taxon>
        <taxon>Cytophagia</taxon>
        <taxon>Cytophagales</taxon>
        <taxon>Raineyaceae</taxon>
        <taxon>Raineya</taxon>
    </lineage>
</organism>